<proteinExistence type="predicted"/>
<accession>A0A7Z2VE54</accession>
<evidence type="ECO:0000313" key="2">
    <source>
        <dbReference type="EMBL" id="QJD69757.1"/>
    </source>
</evidence>
<dbReference type="Gene3D" id="2.30.330.10">
    <property type="entry name" value="SpoA-like"/>
    <property type="match status" value="1"/>
</dbReference>
<keyword evidence="2" id="KW-0282">Flagellum</keyword>
<protein>
    <submittedName>
        <fullName evidence="2">FliM/FliN family flagellar motor switch protein</fullName>
    </submittedName>
</protein>
<evidence type="ECO:0000313" key="3">
    <source>
        <dbReference type="Proteomes" id="UP000503498"/>
    </source>
</evidence>
<dbReference type="InterPro" id="IPR001543">
    <property type="entry name" value="FliN-like_C"/>
</dbReference>
<organism evidence="2 3">
    <name type="scientific">Xanthomonas campestris pv. badrii</name>
    <dbReference type="NCBI Taxonomy" id="149696"/>
    <lineage>
        <taxon>Bacteria</taxon>
        <taxon>Pseudomonadati</taxon>
        <taxon>Pseudomonadota</taxon>
        <taxon>Gammaproteobacteria</taxon>
        <taxon>Lysobacterales</taxon>
        <taxon>Lysobacteraceae</taxon>
        <taxon>Xanthomonas</taxon>
    </lineage>
</organism>
<name>A0A7Z2VE54_XANCA</name>
<dbReference type="EMBL" id="CP051651">
    <property type="protein sequence ID" value="QJD69757.1"/>
    <property type="molecule type" value="Genomic_DNA"/>
</dbReference>
<reference evidence="2 3" key="2">
    <citation type="submission" date="2020-04" db="EMBL/GenBank/DDBJ databases">
        <authorList>
            <person name="Fomenkov A."/>
            <person name="Anton B.P."/>
            <person name="Roberts R.J."/>
        </authorList>
    </citation>
    <scope>NUCLEOTIDE SEQUENCE [LARGE SCALE GENOMIC DNA]</scope>
    <source>
        <strain evidence="2 3">NEB122</strain>
    </source>
</reference>
<gene>
    <name evidence="2" type="ORF">HG421_20095</name>
</gene>
<feature type="domain" description="Flagellar motor switch protein FliN-like C-terminal" evidence="1">
    <location>
        <begin position="185"/>
        <end position="246"/>
    </location>
</feature>
<dbReference type="RefSeq" id="WP_169707881.1">
    <property type="nucleotide sequence ID" value="NZ_CP051651.1"/>
</dbReference>
<dbReference type="Pfam" id="PF01052">
    <property type="entry name" value="FliMN_C"/>
    <property type="match status" value="1"/>
</dbReference>
<keyword evidence="2" id="KW-0969">Cilium</keyword>
<reference evidence="2 3" key="1">
    <citation type="submission" date="2020-04" db="EMBL/GenBank/DDBJ databases">
        <title>Genome-Wide Identification of 5-Methylcytosine Sites in Bacterial Genomes By High-Throughput Sequencing of MspJI Restriction Fragments.</title>
        <authorList>
            <person name="Wu V."/>
        </authorList>
    </citation>
    <scope>NUCLEOTIDE SEQUENCE [LARGE SCALE GENOMIC DNA]</scope>
    <source>
        <strain evidence="2 3">NEB122</strain>
    </source>
</reference>
<dbReference type="SUPFAM" id="SSF101801">
    <property type="entry name" value="Surface presentation of antigens (SPOA)"/>
    <property type="match status" value="1"/>
</dbReference>
<dbReference type="Proteomes" id="UP000503498">
    <property type="component" value="Chromosome"/>
</dbReference>
<evidence type="ECO:0000259" key="1">
    <source>
        <dbReference type="Pfam" id="PF01052"/>
    </source>
</evidence>
<dbReference type="AlphaFoldDB" id="A0A7Z2VE54"/>
<sequence>MKRLGWLPPANARTLCDTLQSRYDAWLDQWSVSHGQDGQYPRVSIAQLPEQSCDFSDWYIDDAGTGGAFGLRLSNASHSEIGAGLLKLSGAADVQICGKVGEDALKALLTSLSGKLRHEACQRDQSPHNDRFLLRHGALHATAQWEEFEIELVADAVWCASQGSVLHEAQLPALTPRTAALRCQPVCLRAQLTLGEMELAEISTLRVGEVLVVDSDTQTALQLMNGTHALAAAGLVVFDGRRALELR</sequence>
<dbReference type="InterPro" id="IPR036429">
    <property type="entry name" value="SpoA-like_sf"/>
</dbReference>
<keyword evidence="2" id="KW-0966">Cell projection</keyword>